<dbReference type="Gene3D" id="2.40.160.20">
    <property type="match status" value="1"/>
</dbReference>
<dbReference type="AlphaFoldDB" id="A0A381TYA3"/>
<organism evidence="2">
    <name type="scientific">marine metagenome</name>
    <dbReference type="NCBI Taxonomy" id="408172"/>
    <lineage>
        <taxon>unclassified sequences</taxon>
        <taxon>metagenomes</taxon>
        <taxon>ecological metagenomes</taxon>
    </lineage>
</organism>
<feature type="region of interest" description="Disordered" evidence="1">
    <location>
        <begin position="117"/>
        <end position="185"/>
    </location>
</feature>
<protein>
    <recommendedName>
        <fullName evidence="3">Outer membrane protein beta-barrel domain-containing protein</fullName>
    </recommendedName>
</protein>
<gene>
    <name evidence="2" type="ORF">METZ01_LOCUS73285</name>
</gene>
<sequence length="244" mass="27333">MKKLSFLALLVIVLIPLRSQAQRNPIEIGFDASLIRSVIEASVPGNAGRTSLAIPAPSVRFGIFLSDLVSLETDVSHEYSSSEDQTNHNFSLGTGVQYHITPPTRSSTFFMGVGTRVNSRGQATGNAKREFEDEWDKDKDLGRDKRPPTPPTRDPRPPRDDEKDEWDKDDRYLERRSPNDTQFGVSGEIGYKVRIDDRLGLRASGFFYHDFRSSGRAAKSSLGVGFGFSFFTGGTRRGERSRRR</sequence>
<accession>A0A381TYA3</accession>
<dbReference type="EMBL" id="UINC01005300">
    <property type="protein sequence ID" value="SVA20431.1"/>
    <property type="molecule type" value="Genomic_DNA"/>
</dbReference>
<reference evidence="2" key="1">
    <citation type="submission" date="2018-05" db="EMBL/GenBank/DDBJ databases">
        <authorList>
            <person name="Lanie J.A."/>
            <person name="Ng W.-L."/>
            <person name="Kazmierczak K.M."/>
            <person name="Andrzejewski T.M."/>
            <person name="Davidsen T.M."/>
            <person name="Wayne K.J."/>
            <person name="Tettelin H."/>
            <person name="Glass J.I."/>
            <person name="Rusch D."/>
            <person name="Podicherti R."/>
            <person name="Tsui H.-C.T."/>
            <person name="Winkler M.E."/>
        </authorList>
    </citation>
    <scope>NUCLEOTIDE SEQUENCE</scope>
</reference>
<evidence type="ECO:0008006" key="3">
    <source>
        <dbReference type="Google" id="ProtNLM"/>
    </source>
</evidence>
<evidence type="ECO:0000256" key="1">
    <source>
        <dbReference type="SAM" id="MobiDB-lite"/>
    </source>
</evidence>
<evidence type="ECO:0000313" key="2">
    <source>
        <dbReference type="EMBL" id="SVA20431.1"/>
    </source>
</evidence>
<feature type="compositionally biased region" description="Basic and acidic residues" evidence="1">
    <location>
        <begin position="127"/>
        <end position="178"/>
    </location>
</feature>
<proteinExistence type="predicted"/>
<name>A0A381TYA3_9ZZZZ</name>